<keyword evidence="9 11" id="KW-0472">Membrane</keyword>
<feature type="chain" id="PRO_5035584453" description="RING-type domain-containing protein" evidence="12">
    <location>
        <begin position="21"/>
        <end position="459"/>
    </location>
</feature>
<dbReference type="InterPro" id="IPR050731">
    <property type="entry name" value="HRD1_E3_ubiq-ligases"/>
</dbReference>
<evidence type="ECO:0000256" key="8">
    <source>
        <dbReference type="ARBA" id="ARBA00022989"/>
    </source>
</evidence>
<feature type="transmembrane region" description="Helical" evidence="11">
    <location>
        <begin position="128"/>
        <end position="148"/>
    </location>
</feature>
<dbReference type="GO" id="GO:0061630">
    <property type="term" value="F:ubiquitin protein ligase activity"/>
    <property type="evidence" value="ECO:0007669"/>
    <property type="project" value="TreeGrafter"/>
</dbReference>
<protein>
    <recommendedName>
        <fullName evidence="13">RING-type domain-containing protein</fullName>
    </recommendedName>
</protein>
<feature type="signal peptide" evidence="12">
    <location>
        <begin position="1"/>
        <end position="20"/>
    </location>
</feature>
<gene>
    <name evidence="14" type="ORF">ASTO00021_LOCUS4689</name>
    <name evidence="15" type="ORF">ASTO00021_LOCUS4693</name>
</gene>
<dbReference type="InterPro" id="IPR013083">
    <property type="entry name" value="Znf_RING/FYVE/PHD"/>
</dbReference>
<comment type="pathway">
    <text evidence="2">Protein modification; protein ubiquitination.</text>
</comment>
<dbReference type="PANTHER" id="PTHR22763">
    <property type="entry name" value="RING ZINC FINGER PROTEIN"/>
    <property type="match status" value="1"/>
</dbReference>
<dbReference type="GO" id="GO:0008270">
    <property type="term" value="F:zinc ion binding"/>
    <property type="evidence" value="ECO:0007669"/>
    <property type="project" value="UniProtKB-KW"/>
</dbReference>
<evidence type="ECO:0000256" key="4">
    <source>
        <dbReference type="ARBA" id="ARBA00022692"/>
    </source>
</evidence>
<evidence type="ECO:0000256" key="6">
    <source>
        <dbReference type="ARBA" id="ARBA00022771"/>
    </source>
</evidence>
<dbReference type="PANTHER" id="PTHR22763:SF183">
    <property type="entry name" value="RING-TYPE DOMAIN-CONTAINING PROTEIN"/>
    <property type="match status" value="1"/>
</dbReference>
<dbReference type="Pfam" id="PF13639">
    <property type="entry name" value="zf-RING_2"/>
    <property type="match status" value="1"/>
</dbReference>
<dbReference type="InterPro" id="IPR057992">
    <property type="entry name" value="TPR_SYVN1_N"/>
</dbReference>
<sequence>MSICIYILVAMSWFGEDVLGLEQAADLDMCLDDSNINSSEENENLADLYLLTFSPSCSLNSPVHNIYSKPMTTLFRDNLQPSLLKVNNALRYLLPDHQIEVENEASASSNSVLNLISLIATAEHLTCAAQLFGLVFFFVVFLFISFKIMEAMIFGKIRQQERDALQERLVMTVLRSLLGLFVLDVEIDDRLTWTAFCAVIVFLQGQATLCRERIDYLRVALRQHQNQNQNEIYTKYKWQYRKLMVLLVSILVFNVKLMYDFLVPIVCTTCPSTVILLTFEIATALVKILHTLVKDTLDIAGSGSSSNSIFDSQDLFCFEVSCEIVVSSINMVHLLCIWILNGISFALVDAVIILNMRSILIELRELVSSLVKYYSAKQKIRLFSKFKVPEDADYNKGFSTKSCPICLHAFGGNSPLSVVMLPCNHFFHAKCMRRWMEVGPSHCCTCPMCRQVICTRTGN</sequence>
<dbReference type="Gene3D" id="3.30.40.10">
    <property type="entry name" value="Zinc/RING finger domain, C3HC4 (zinc finger)"/>
    <property type="match status" value="1"/>
</dbReference>
<evidence type="ECO:0000256" key="7">
    <source>
        <dbReference type="ARBA" id="ARBA00022833"/>
    </source>
</evidence>
<keyword evidence="8 11" id="KW-1133">Transmembrane helix</keyword>
<dbReference type="GO" id="GO:0012505">
    <property type="term" value="C:endomembrane system"/>
    <property type="evidence" value="ECO:0007669"/>
    <property type="project" value="TreeGrafter"/>
</dbReference>
<keyword evidence="12" id="KW-0732">Signal</keyword>
<dbReference type="CDD" id="cd16448">
    <property type="entry name" value="RING-H2"/>
    <property type="match status" value="1"/>
</dbReference>
<feature type="transmembrane region" description="Helical" evidence="11">
    <location>
        <begin position="243"/>
        <end position="262"/>
    </location>
</feature>
<proteinExistence type="predicted"/>
<dbReference type="EMBL" id="HBIN01006414">
    <property type="protein sequence ID" value="CAE0434395.1"/>
    <property type="molecule type" value="Transcribed_RNA"/>
</dbReference>
<evidence type="ECO:0000256" key="3">
    <source>
        <dbReference type="ARBA" id="ARBA00022679"/>
    </source>
</evidence>
<reference evidence="15" key="1">
    <citation type="submission" date="2021-01" db="EMBL/GenBank/DDBJ databases">
        <authorList>
            <person name="Corre E."/>
            <person name="Pelletier E."/>
            <person name="Niang G."/>
            <person name="Scheremetjew M."/>
            <person name="Finn R."/>
            <person name="Kale V."/>
            <person name="Holt S."/>
            <person name="Cochrane G."/>
            <person name="Meng A."/>
            <person name="Brown T."/>
            <person name="Cohen L."/>
        </authorList>
    </citation>
    <scope>NUCLEOTIDE SEQUENCE</scope>
    <source>
        <strain evidence="15">GSBS06</strain>
    </source>
</reference>
<dbReference type="Pfam" id="PF25563">
    <property type="entry name" value="TPR_SYVN1_N"/>
    <property type="match status" value="1"/>
</dbReference>
<dbReference type="SUPFAM" id="SSF57850">
    <property type="entry name" value="RING/U-box"/>
    <property type="match status" value="1"/>
</dbReference>
<dbReference type="PROSITE" id="PS50089">
    <property type="entry name" value="ZF_RING_2"/>
    <property type="match status" value="1"/>
</dbReference>
<evidence type="ECO:0000256" key="12">
    <source>
        <dbReference type="SAM" id="SignalP"/>
    </source>
</evidence>
<evidence type="ECO:0000256" key="9">
    <source>
        <dbReference type="ARBA" id="ARBA00023136"/>
    </source>
</evidence>
<evidence type="ECO:0000259" key="13">
    <source>
        <dbReference type="PROSITE" id="PS50089"/>
    </source>
</evidence>
<evidence type="ECO:0000256" key="10">
    <source>
        <dbReference type="PROSITE-ProRule" id="PRU00175"/>
    </source>
</evidence>
<keyword evidence="3" id="KW-0808">Transferase</keyword>
<feature type="domain" description="RING-type" evidence="13">
    <location>
        <begin position="403"/>
        <end position="450"/>
    </location>
</feature>
<name>A0A6S8CA62_9STRA</name>
<accession>A0A6S8CA62</accession>
<evidence type="ECO:0000256" key="5">
    <source>
        <dbReference type="ARBA" id="ARBA00022723"/>
    </source>
</evidence>
<dbReference type="GO" id="GO:0043161">
    <property type="term" value="P:proteasome-mediated ubiquitin-dependent protein catabolic process"/>
    <property type="evidence" value="ECO:0007669"/>
    <property type="project" value="TreeGrafter"/>
</dbReference>
<keyword evidence="7" id="KW-0862">Zinc</keyword>
<evidence type="ECO:0000313" key="14">
    <source>
        <dbReference type="EMBL" id="CAE0434391.1"/>
    </source>
</evidence>
<dbReference type="AlphaFoldDB" id="A0A6S8CA62"/>
<dbReference type="SMART" id="SM00184">
    <property type="entry name" value="RING"/>
    <property type="match status" value="1"/>
</dbReference>
<dbReference type="InterPro" id="IPR001841">
    <property type="entry name" value="Znf_RING"/>
</dbReference>
<comment type="subcellular location">
    <subcellularLocation>
        <location evidence="1">Endomembrane system</location>
        <topology evidence="1">Multi-pass membrane protein</topology>
    </subcellularLocation>
</comment>
<dbReference type="EMBL" id="HBIN01006410">
    <property type="protein sequence ID" value="CAE0434391.1"/>
    <property type="molecule type" value="Transcribed_RNA"/>
</dbReference>
<evidence type="ECO:0000256" key="11">
    <source>
        <dbReference type="SAM" id="Phobius"/>
    </source>
</evidence>
<evidence type="ECO:0000256" key="2">
    <source>
        <dbReference type="ARBA" id="ARBA00004906"/>
    </source>
</evidence>
<feature type="transmembrane region" description="Helical" evidence="11">
    <location>
        <begin position="331"/>
        <end position="354"/>
    </location>
</feature>
<evidence type="ECO:0000313" key="15">
    <source>
        <dbReference type="EMBL" id="CAE0434395.1"/>
    </source>
</evidence>
<keyword evidence="6 10" id="KW-0863">Zinc-finger</keyword>
<organism evidence="15">
    <name type="scientific">Aplanochytrium stocchinoi</name>
    <dbReference type="NCBI Taxonomy" id="215587"/>
    <lineage>
        <taxon>Eukaryota</taxon>
        <taxon>Sar</taxon>
        <taxon>Stramenopiles</taxon>
        <taxon>Bigyra</taxon>
        <taxon>Labyrinthulomycetes</taxon>
        <taxon>Thraustochytrida</taxon>
        <taxon>Thraustochytriidae</taxon>
        <taxon>Aplanochytrium</taxon>
    </lineage>
</organism>
<keyword evidence="4 11" id="KW-0812">Transmembrane</keyword>
<evidence type="ECO:0000256" key="1">
    <source>
        <dbReference type="ARBA" id="ARBA00004127"/>
    </source>
</evidence>
<keyword evidence="5" id="KW-0479">Metal-binding</keyword>